<dbReference type="PROSITE" id="PS00624">
    <property type="entry name" value="GMC_OXRED_2"/>
    <property type="match status" value="1"/>
</dbReference>
<dbReference type="PROSITE" id="PS00623">
    <property type="entry name" value="GMC_OXRED_1"/>
    <property type="match status" value="1"/>
</dbReference>
<dbReference type="Pfam" id="PF00732">
    <property type="entry name" value="GMC_oxred_N"/>
    <property type="match status" value="1"/>
</dbReference>
<evidence type="ECO:0000256" key="5">
    <source>
        <dbReference type="PIRSR" id="PIRSR000137-2"/>
    </source>
</evidence>
<evidence type="ECO:0000259" key="7">
    <source>
        <dbReference type="PROSITE" id="PS00623"/>
    </source>
</evidence>
<feature type="domain" description="Glucose-methanol-choline oxidoreductase N-terminal" evidence="8">
    <location>
        <begin position="308"/>
        <end position="322"/>
    </location>
</feature>
<proteinExistence type="inferred from homology"/>
<dbReference type="GO" id="GO:0050660">
    <property type="term" value="F:flavin adenine dinucleotide binding"/>
    <property type="evidence" value="ECO:0007669"/>
    <property type="project" value="InterPro"/>
</dbReference>
<keyword evidence="3 6" id="KW-0285">Flavoprotein</keyword>
<evidence type="ECO:0000313" key="9">
    <source>
        <dbReference type="EMBL" id="OXA58174.1"/>
    </source>
</evidence>
<evidence type="ECO:0000256" key="4">
    <source>
        <dbReference type="ARBA" id="ARBA00022827"/>
    </source>
</evidence>
<reference evidence="9 10" key="1">
    <citation type="submission" date="2015-12" db="EMBL/GenBank/DDBJ databases">
        <title>The genome of Folsomia candida.</title>
        <authorList>
            <person name="Faddeeva A."/>
            <person name="Derks M.F."/>
            <person name="Anvar Y."/>
            <person name="Smit S."/>
            <person name="Van Straalen N."/>
            <person name="Roelofs D."/>
        </authorList>
    </citation>
    <scope>NUCLEOTIDE SEQUENCE [LARGE SCALE GENOMIC DNA]</scope>
    <source>
        <strain evidence="9 10">VU population</strain>
        <tissue evidence="9">Whole body</tissue>
    </source>
</reference>
<dbReference type="Gene3D" id="3.30.560.10">
    <property type="entry name" value="Glucose Oxidase, domain 3"/>
    <property type="match status" value="1"/>
</dbReference>
<evidence type="ECO:0000259" key="8">
    <source>
        <dbReference type="PROSITE" id="PS00624"/>
    </source>
</evidence>
<evidence type="ECO:0000256" key="1">
    <source>
        <dbReference type="ARBA" id="ARBA00001974"/>
    </source>
</evidence>
<feature type="binding site" evidence="5">
    <location>
        <begin position="142"/>
        <end position="145"/>
    </location>
    <ligand>
        <name>FAD</name>
        <dbReference type="ChEBI" id="CHEBI:57692"/>
    </ligand>
</feature>
<dbReference type="InterPro" id="IPR007867">
    <property type="entry name" value="GMC_OxRtase_C"/>
</dbReference>
<feature type="domain" description="Glucose-methanol-choline oxidoreductase N-terminal" evidence="7">
    <location>
        <begin position="132"/>
        <end position="155"/>
    </location>
</feature>
<evidence type="ECO:0000256" key="3">
    <source>
        <dbReference type="ARBA" id="ARBA00022630"/>
    </source>
</evidence>
<keyword evidence="4 5" id="KW-0274">FAD</keyword>
<comment type="caution">
    <text evidence="9">The sequence shown here is derived from an EMBL/GenBank/DDBJ whole genome shotgun (WGS) entry which is preliminary data.</text>
</comment>
<dbReference type="OrthoDB" id="269227at2759"/>
<dbReference type="Pfam" id="PF05199">
    <property type="entry name" value="GMC_oxred_C"/>
    <property type="match status" value="1"/>
</dbReference>
<dbReference type="AlphaFoldDB" id="A0A226EMD6"/>
<dbReference type="GO" id="GO:0016614">
    <property type="term" value="F:oxidoreductase activity, acting on CH-OH group of donors"/>
    <property type="evidence" value="ECO:0007669"/>
    <property type="project" value="InterPro"/>
</dbReference>
<dbReference type="EMBL" id="LNIX01000003">
    <property type="protein sequence ID" value="OXA58174.1"/>
    <property type="molecule type" value="Genomic_DNA"/>
</dbReference>
<dbReference type="InterPro" id="IPR036188">
    <property type="entry name" value="FAD/NAD-bd_sf"/>
</dbReference>
<feature type="binding site" evidence="5">
    <location>
        <position position="138"/>
    </location>
    <ligand>
        <name>FAD</name>
        <dbReference type="ChEBI" id="CHEBI:57692"/>
    </ligand>
</feature>
<evidence type="ECO:0000256" key="6">
    <source>
        <dbReference type="RuleBase" id="RU003968"/>
    </source>
</evidence>
<gene>
    <name evidence="9" type="ORF">Fcan01_07646</name>
</gene>
<protein>
    <submittedName>
        <fullName evidence="9">Choline dehydrogenase, mitochondrial</fullName>
    </submittedName>
</protein>
<dbReference type="SUPFAM" id="SSF51905">
    <property type="entry name" value="FAD/NAD(P)-binding domain"/>
    <property type="match status" value="1"/>
</dbReference>
<dbReference type="PIRSF" id="PIRSF000137">
    <property type="entry name" value="Alcohol_oxidase"/>
    <property type="match status" value="1"/>
</dbReference>
<dbReference type="InterPro" id="IPR000172">
    <property type="entry name" value="GMC_OxRdtase_N"/>
</dbReference>
<dbReference type="OMA" id="GWNGHDA"/>
<organism evidence="9 10">
    <name type="scientific">Folsomia candida</name>
    <name type="common">Springtail</name>
    <dbReference type="NCBI Taxonomy" id="158441"/>
    <lineage>
        <taxon>Eukaryota</taxon>
        <taxon>Metazoa</taxon>
        <taxon>Ecdysozoa</taxon>
        <taxon>Arthropoda</taxon>
        <taxon>Hexapoda</taxon>
        <taxon>Collembola</taxon>
        <taxon>Entomobryomorpha</taxon>
        <taxon>Isotomoidea</taxon>
        <taxon>Isotomidae</taxon>
        <taxon>Proisotominae</taxon>
        <taxon>Folsomia</taxon>
    </lineage>
</organism>
<sequence length="623" mass="69217">MAITFLTSPNPVTMAFMGLLLSSGMNLLPFFVTEYSRLDEVADRMSFSRSEESYDFIVVGAGSTGSVVANRLSEKFRVLLIEAGGEPSPLQNVPLVAPLMLGNPRLDWNYFTVPQKYSCFSLYDQKSYWPRGKSLGGTSNLNFMVWLRGHPFDYDNWAHLTGEERWSYDEILPYFKKSETFTGTGDSNFHGFDGEVTLSPATFSPLAKYFVRAAEELGYPIIDQNAPYQEGFNEHIYNQRRGHRWGAYNAFIQPIRNIRGDRLTIRKYSTATKVLFKGSNNLAYGVEYERNGVLYMATANKEVILSAGTVGSPKILMLSGVGNEEQLVSHGIKVRVNSPGVGENLQDHVIGLVGPFTINEVQGHHLTYLPGRDSSPGDLLQYLGSGAGPLTQAGVMASGFIASNFSKLEGGITWPDTQLILLAIPKDKDAVETLTRIYNLKKEIAQEFYQPVFGKDSFHIMSIVSRPKSRGQIQLASADPKANPLIDPNYYHDPHDVALTVNGIRNILNLVENTKTFQEIGAKLSNVSFPSCKDEEFNSDTYWECYLRHYTLSVYHPTSTCSMGRSDDPNAVVDGRLNVIGTERLRVIDASIMPQIVSSNIQAACTVIGEVGSQFVKEFWGVV</sequence>
<dbReference type="PANTHER" id="PTHR11552:SF147">
    <property type="entry name" value="CHOLINE DEHYDROGENASE, MITOCHONDRIAL"/>
    <property type="match status" value="1"/>
</dbReference>
<dbReference type="PANTHER" id="PTHR11552">
    <property type="entry name" value="GLUCOSE-METHANOL-CHOLINE GMC OXIDOREDUCTASE"/>
    <property type="match status" value="1"/>
</dbReference>
<comment type="similarity">
    <text evidence="2 6">Belongs to the GMC oxidoreductase family.</text>
</comment>
<dbReference type="Proteomes" id="UP000198287">
    <property type="component" value="Unassembled WGS sequence"/>
</dbReference>
<comment type="cofactor">
    <cofactor evidence="1 5">
        <name>FAD</name>
        <dbReference type="ChEBI" id="CHEBI:57692"/>
    </cofactor>
</comment>
<dbReference type="InterPro" id="IPR012132">
    <property type="entry name" value="GMC_OxRdtase"/>
</dbReference>
<dbReference type="Gene3D" id="3.50.50.60">
    <property type="entry name" value="FAD/NAD(P)-binding domain"/>
    <property type="match status" value="1"/>
</dbReference>
<dbReference type="SUPFAM" id="SSF54373">
    <property type="entry name" value="FAD-linked reductases, C-terminal domain"/>
    <property type="match status" value="1"/>
</dbReference>
<name>A0A226EMD6_FOLCA</name>
<keyword evidence="10" id="KW-1185">Reference proteome</keyword>
<accession>A0A226EMD6</accession>
<evidence type="ECO:0000313" key="10">
    <source>
        <dbReference type="Proteomes" id="UP000198287"/>
    </source>
</evidence>
<evidence type="ECO:0000256" key="2">
    <source>
        <dbReference type="ARBA" id="ARBA00010790"/>
    </source>
</evidence>